<feature type="compositionally biased region" description="Low complexity" evidence="1">
    <location>
        <begin position="62"/>
        <end position="72"/>
    </location>
</feature>
<dbReference type="AlphaFoldDB" id="A0A2T4BSS1"/>
<organism evidence="2 3">
    <name type="scientific">Trichoderma longibrachiatum ATCC 18648</name>
    <dbReference type="NCBI Taxonomy" id="983965"/>
    <lineage>
        <taxon>Eukaryota</taxon>
        <taxon>Fungi</taxon>
        <taxon>Dikarya</taxon>
        <taxon>Ascomycota</taxon>
        <taxon>Pezizomycotina</taxon>
        <taxon>Sordariomycetes</taxon>
        <taxon>Hypocreomycetidae</taxon>
        <taxon>Hypocreales</taxon>
        <taxon>Hypocreaceae</taxon>
        <taxon>Trichoderma</taxon>
    </lineage>
</organism>
<gene>
    <name evidence="2" type="ORF">M440DRAFT_1342081</name>
</gene>
<evidence type="ECO:0000313" key="2">
    <source>
        <dbReference type="EMBL" id="PTB72367.1"/>
    </source>
</evidence>
<proteinExistence type="predicted"/>
<feature type="region of interest" description="Disordered" evidence="1">
    <location>
        <begin position="153"/>
        <end position="291"/>
    </location>
</feature>
<sequence>MAKRKSSDPLPPPKRTRLSQARDTLDSEPSLRKGTRREKRKRLEPLPSDSHEEPKPKRARTSTDSSDATTDSLNISAEPWPSIEDVSEEEEIPAFTSGDTTASRESSFDRWPSIPYEPKSSEETDLEVLAFQIAGEGHVCDCEHHLLRRYGSAYPILSPDPSDDDASEIEDIRDIEHALADESIPWSRHSTIKPHPMPSPRLSKASPRRRRSVTPYRRIEKCSSPPSREEEPQQQGRKNRKNKRRQPRKETHSPAVKNFLRSKRSSRRAPAGQLWCLDDKGTAREVASTRR</sequence>
<name>A0A2T4BSS1_TRILO</name>
<feature type="compositionally biased region" description="Basic and acidic residues" evidence="1">
    <location>
        <begin position="170"/>
        <end position="180"/>
    </location>
</feature>
<feature type="compositionally biased region" description="Basic and acidic residues" evidence="1">
    <location>
        <begin position="41"/>
        <end position="56"/>
    </location>
</feature>
<feature type="region of interest" description="Disordered" evidence="1">
    <location>
        <begin position="1"/>
        <end position="122"/>
    </location>
</feature>
<dbReference type="Proteomes" id="UP000240760">
    <property type="component" value="Unassembled WGS sequence"/>
</dbReference>
<dbReference type="OrthoDB" id="4899299at2759"/>
<keyword evidence="3" id="KW-1185">Reference proteome</keyword>
<feature type="compositionally biased region" description="Basic and acidic residues" evidence="1">
    <location>
        <begin position="217"/>
        <end position="231"/>
    </location>
</feature>
<evidence type="ECO:0000256" key="1">
    <source>
        <dbReference type="SAM" id="MobiDB-lite"/>
    </source>
</evidence>
<feature type="compositionally biased region" description="Basic residues" evidence="1">
    <location>
        <begin position="237"/>
        <end position="247"/>
    </location>
</feature>
<accession>A0A2T4BSS1</accession>
<dbReference type="EMBL" id="KZ679142">
    <property type="protein sequence ID" value="PTB72367.1"/>
    <property type="molecule type" value="Genomic_DNA"/>
</dbReference>
<evidence type="ECO:0000313" key="3">
    <source>
        <dbReference type="Proteomes" id="UP000240760"/>
    </source>
</evidence>
<protein>
    <submittedName>
        <fullName evidence="2">Uncharacterized protein</fullName>
    </submittedName>
</protein>
<reference evidence="2 3" key="1">
    <citation type="submission" date="2016-07" db="EMBL/GenBank/DDBJ databases">
        <title>Multiple horizontal gene transfer events from other fungi enriched the ability of initially mycotrophic Trichoderma (Ascomycota) to feed on dead plant biomass.</title>
        <authorList>
            <consortium name="DOE Joint Genome Institute"/>
            <person name="Aerts A."/>
            <person name="Atanasova L."/>
            <person name="Chenthamara K."/>
            <person name="Zhang J."/>
            <person name="Grujic M."/>
            <person name="Henrissat B."/>
            <person name="Kuo A."/>
            <person name="Salamov A."/>
            <person name="Lipzen A."/>
            <person name="Labutti K."/>
            <person name="Barry K."/>
            <person name="Miao Y."/>
            <person name="Rahimi M.J."/>
            <person name="Shen Q."/>
            <person name="Grigoriev I.V."/>
            <person name="Kubicek C.P."/>
            <person name="Druzhinina I.S."/>
        </authorList>
    </citation>
    <scope>NUCLEOTIDE SEQUENCE [LARGE SCALE GENOMIC DNA]</scope>
    <source>
        <strain evidence="2 3">ATCC 18648</strain>
    </source>
</reference>